<dbReference type="Proteomes" id="UP000198882">
    <property type="component" value="Unassembled WGS sequence"/>
</dbReference>
<evidence type="ECO:0000259" key="1">
    <source>
        <dbReference type="Pfam" id="PF07883"/>
    </source>
</evidence>
<dbReference type="InterPro" id="IPR011051">
    <property type="entry name" value="RmlC_Cupin_sf"/>
</dbReference>
<evidence type="ECO:0000313" key="2">
    <source>
        <dbReference type="EMBL" id="SDK71931.1"/>
    </source>
</evidence>
<keyword evidence="3" id="KW-1185">Reference proteome</keyword>
<dbReference type="OrthoDB" id="190812at2157"/>
<feature type="domain" description="Cupin type-2" evidence="1">
    <location>
        <begin position="41"/>
        <end position="105"/>
    </location>
</feature>
<dbReference type="PANTHER" id="PTHR36440">
    <property type="entry name" value="PUTATIVE (AFU_ORTHOLOGUE AFUA_8G07350)-RELATED"/>
    <property type="match status" value="1"/>
</dbReference>
<name>A0A1G9E741_9EURY</name>
<reference evidence="3" key="1">
    <citation type="submission" date="2016-10" db="EMBL/GenBank/DDBJ databases">
        <authorList>
            <person name="Varghese N."/>
            <person name="Submissions S."/>
        </authorList>
    </citation>
    <scope>NUCLEOTIDE SEQUENCE [LARGE SCALE GENOMIC DNA]</scope>
    <source>
        <strain evidence="3">B4,CECT 8067,JCM 17497</strain>
    </source>
</reference>
<protein>
    <submittedName>
        <fullName evidence="2">Mannose-6-phosphate isomerase, cupin superfamily</fullName>
    </submittedName>
</protein>
<dbReference type="STRING" id="1095776.SAMN04515672_3786"/>
<dbReference type="SUPFAM" id="SSF51182">
    <property type="entry name" value="RmlC-like cupins"/>
    <property type="match status" value="1"/>
</dbReference>
<organism evidence="2 3">
    <name type="scientific">Natronorubrum texcoconense</name>
    <dbReference type="NCBI Taxonomy" id="1095776"/>
    <lineage>
        <taxon>Archaea</taxon>
        <taxon>Methanobacteriati</taxon>
        <taxon>Methanobacteriota</taxon>
        <taxon>Stenosarchaea group</taxon>
        <taxon>Halobacteria</taxon>
        <taxon>Halobacteriales</taxon>
        <taxon>Natrialbaceae</taxon>
        <taxon>Natronorubrum</taxon>
    </lineage>
</organism>
<dbReference type="InterPro" id="IPR053146">
    <property type="entry name" value="QDO-like"/>
</dbReference>
<dbReference type="PANTHER" id="PTHR36440:SF1">
    <property type="entry name" value="PUTATIVE (AFU_ORTHOLOGUE AFUA_8G07350)-RELATED"/>
    <property type="match status" value="1"/>
</dbReference>
<dbReference type="Gene3D" id="2.60.120.10">
    <property type="entry name" value="Jelly Rolls"/>
    <property type="match status" value="1"/>
</dbReference>
<dbReference type="GO" id="GO:0016853">
    <property type="term" value="F:isomerase activity"/>
    <property type="evidence" value="ECO:0007669"/>
    <property type="project" value="UniProtKB-KW"/>
</dbReference>
<proteinExistence type="predicted"/>
<accession>A0A1G9E741</accession>
<dbReference type="RefSeq" id="WP_090310547.1">
    <property type="nucleotide sequence ID" value="NZ_FNFE01000006.1"/>
</dbReference>
<dbReference type="AlphaFoldDB" id="A0A1G9E741"/>
<dbReference type="InterPro" id="IPR013096">
    <property type="entry name" value="Cupin_2"/>
</dbReference>
<gene>
    <name evidence="2" type="ORF">SAMN04515672_3786</name>
</gene>
<evidence type="ECO:0000313" key="3">
    <source>
        <dbReference type="Proteomes" id="UP000198882"/>
    </source>
</evidence>
<dbReference type="Pfam" id="PF07883">
    <property type="entry name" value="Cupin_2"/>
    <property type="match status" value="1"/>
</dbReference>
<dbReference type="InterPro" id="IPR014710">
    <property type="entry name" value="RmlC-like_jellyroll"/>
</dbReference>
<sequence>MAGKQLTPRSDGEHLHVLGSTMTITADGDDTDGEFTVVDMLAPPEFENGLHTHAPSEVFHVLEGSMALHIDGENHTLEPQMTGYVAGGRPHGFRVEGDEPVRVLVALTPAGTEDFFRAVGEPTQTRTLPEPREVTDADLEALFAVGEEHGFAFMGPLPADD</sequence>
<keyword evidence="2" id="KW-0413">Isomerase</keyword>
<dbReference type="EMBL" id="FNFE01000006">
    <property type="protein sequence ID" value="SDK71931.1"/>
    <property type="molecule type" value="Genomic_DNA"/>
</dbReference>